<evidence type="ECO:0000313" key="1">
    <source>
        <dbReference type="EMBL" id="EDM16565.1"/>
    </source>
</evidence>
<protein>
    <submittedName>
        <fullName evidence="1">RCG49103</fullName>
    </submittedName>
</protein>
<organism evidence="1 2">
    <name type="scientific">Rattus norvegicus</name>
    <name type="common">Rat</name>
    <dbReference type="NCBI Taxonomy" id="10116"/>
    <lineage>
        <taxon>Eukaryota</taxon>
        <taxon>Metazoa</taxon>
        <taxon>Chordata</taxon>
        <taxon>Craniata</taxon>
        <taxon>Vertebrata</taxon>
        <taxon>Euteleostomi</taxon>
        <taxon>Mammalia</taxon>
        <taxon>Eutheria</taxon>
        <taxon>Euarchontoglires</taxon>
        <taxon>Glires</taxon>
        <taxon>Rodentia</taxon>
        <taxon>Myomorpha</taxon>
        <taxon>Muroidea</taxon>
        <taxon>Muridae</taxon>
        <taxon>Murinae</taxon>
        <taxon>Rattus</taxon>
    </lineage>
</organism>
<dbReference type="AlphaFoldDB" id="A6IGY3"/>
<proteinExistence type="predicted"/>
<sequence length="44" mass="5041">MSEIACRFPLRTSGIHYGHILLYGITLTRGSHYSCAEKHFECLK</sequence>
<reference evidence="1 2" key="1">
    <citation type="submission" date="2005-09" db="EMBL/GenBank/DDBJ databases">
        <authorList>
            <person name="Mural R.J."/>
            <person name="Li P.W."/>
            <person name="Adams M.D."/>
            <person name="Amanatides P.G."/>
            <person name="Baden-Tillson H."/>
            <person name="Barnstead M."/>
            <person name="Chin S.H."/>
            <person name="Dew I."/>
            <person name="Evans C.A."/>
            <person name="Ferriera S."/>
            <person name="Flanigan M."/>
            <person name="Fosler C."/>
            <person name="Glodek A."/>
            <person name="Gu Z."/>
            <person name="Holt R.A."/>
            <person name="Jennings D."/>
            <person name="Kraft C.L."/>
            <person name="Lu F."/>
            <person name="Nguyen T."/>
            <person name="Nusskern D.R."/>
            <person name="Pfannkoch C.M."/>
            <person name="Sitter C."/>
            <person name="Sutton G.G."/>
            <person name="Venter J.C."/>
            <person name="Wang Z."/>
            <person name="Woodage T."/>
            <person name="Zheng X.H."/>
            <person name="Zhong F."/>
        </authorList>
    </citation>
    <scope>NUCLEOTIDE SEQUENCE [LARGE SCALE GENOMIC DNA]</scope>
    <source>
        <strain>BN</strain>
        <strain evidence="2">Sprague-Dawley</strain>
    </source>
</reference>
<evidence type="ECO:0000313" key="2">
    <source>
        <dbReference type="Proteomes" id="UP000234681"/>
    </source>
</evidence>
<dbReference type="Proteomes" id="UP000234681">
    <property type="component" value="Chromosome 7"/>
</dbReference>
<accession>A6IGY3</accession>
<name>A6IGY3_RAT</name>
<dbReference type="EMBL" id="CH473960">
    <property type="protein sequence ID" value="EDM16565.1"/>
    <property type="molecule type" value="Genomic_DNA"/>
</dbReference>
<gene>
    <name evidence="1" type="ORF">rCG_49103</name>
</gene>